<dbReference type="RefSeq" id="WP_203692699.1">
    <property type="nucleotide sequence ID" value="NZ_BAAALC010000004.1"/>
</dbReference>
<name>A0A8J3KPK8_9ACTN</name>
<sequence length="203" mass="21311">MNGRTAGSGLNLCVGEGRMGFEGFFTTLDPVALDLVTGRPATVTLELTFGRHGDEPLPQGTIAVAVGEPATYAELPWPGAAPSSTPLDRTLHSGVDPATVATLESGGARTATPTWTGPLTVWANTQAPGRLRILVDGVLVSHLDFGAPFMTLEGGVGIALDPARRYGSGFRFAPRPGSQLTITVEPERLTGDWYVAIYPQQPN</sequence>
<evidence type="ECO:0000313" key="2">
    <source>
        <dbReference type="Proteomes" id="UP000630887"/>
    </source>
</evidence>
<organism evidence="1 2">
    <name type="scientific">Catellatospora coxensis</name>
    <dbReference type="NCBI Taxonomy" id="310354"/>
    <lineage>
        <taxon>Bacteria</taxon>
        <taxon>Bacillati</taxon>
        <taxon>Actinomycetota</taxon>
        <taxon>Actinomycetes</taxon>
        <taxon>Micromonosporales</taxon>
        <taxon>Micromonosporaceae</taxon>
        <taxon>Catellatospora</taxon>
    </lineage>
</organism>
<reference evidence="1 2" key="1">
    <citation type="submission" date="2021-01" db="EMBL/GenBank/DDBJ databases">
        <title>Whole genome shotgun sequence of Catellatospora coxensis NBRC 107359.</title>
        <authorList>
            <person name="Komaki H."/>
            <person name="Tamura T."/>
        </authorList>
    </citation>
    <scope>NUCLEOTIDE SEQUENCE [LARGE SCALE GENOMIC DNA]</scope>
    <source>
        <strain evidence="1 2">NBRC 107359</strain>
    </source>
</reference>
<gene>
    <name evidence="1" type="ORF">Cco03nite_30230</name>
</gene>
<comment type="caution">
    <text evidence="1">The sequence shown here is derived from an EMBL/GenBank/DDBJ whole genome shotgun (WGS) entry which is preliminary data.</text>
</comment>
<dbReference type="EMBL" id="BONI01000022">
    <property type="protein sequence ID" value="GIG06323.1"/>
    <property type="molecule type" value="Genomic_DNA"/>
</dbReference>
<evidence type="ECO:0000313" key="1">
    <source>
        <dbReference type="EMBL" id="GIG06323.1"/>
    </source>
</evidence>
<proteinExistence type="predicted"/>
<dbReference type="AlphaFoldDB" id="A0A8J3KPK8"/>
<protein>
    <submittedName>
        <fullName evidence="1">Uncharacterized protein</fullName>
    </submittedName>
</protein>
<keyword evidence="2" id="KW-1185">Reference proteome</keyword>
<accession>A0A8J3KPK8</accession>
<dbReference type="Proteomes" id="UP000630887">
    <property type="component" value="Unassembled WGS sequence"/>
</dbReference>